<dbReference type="EMBL" id="CH672350">
    <property type="protein sequence ID" value="EEQ45760.1"/>
    <property type="molecule type" value="Genomic_DNA"/>
</dbReference>
<evidence type="ECO:0000256" key="7">
    <source>
        <dbReference type="ARBA" id="ARBA00038475"/>
    </source>
</evidence>
<name>C4YJS6_CANAW</name>
<keyword evidence="2" id="KW-0813">Transport</keyword>
<keyword evidence="11" id="KW-1185">Reference proteome</keyword>
<evidence type="ECO:0000256" key="3">
    <source>
        <dbReference type="ARBA" id="ARBA00022692"/>
    </source>
</evidence>
<keyword evidence="5 8" id="KW-1133">Transmembrane helix</keyword>
<keyword evidence="3 8" id="KW-0812">Transmembrane</keyword>
<evidence type="ECO:0000256" key="5">
    <source>
        <dbReference type="ARBA" id="ARBA00022989"/>
    </source>
</evidence>
<evidence type="ECO:0000256" key="1">
    <source>
        <dbReference type="ARBA" id="ARBA00004141"/>
    </source>
</evidence>
<evidence type="ECO:0000313" key="11">
    <source>
        <dbReference type="Proteomes" id="UP000001429"/>
    </source>
</evidence>
<evidence type="ECO:0000256" key="9">
    <source>
        <dbReference type="SAM" id="Phobius"/>
    </source>
</evidence>
<reference evidence="10 11" key="1">
    <citation type="journal article" date="2009" name="Nature">
        <title>Evolution of pathogenicity and sexual reproduction in eight Candida genomes.</title>
        <authorList>
            <person name="Butler G."/>
            <person name="Rasmussen M.D."/>
            <person name="Lin M.F."/>
            <person name="Santos M.A."/>
            <person name="Sakthikumar S."/>
            <person name="Munro C.A."/>
            <person name="Rheinbay E."/>
            <person name="Grabherr M."/>
            <person name="Forche A."/>
            <person name="Reedy J.L."/>
            <person name="Agrafioti I."/>
            <person name="Arnaud M.B."/>
            <person name="Bates S."/>
            <person name="Brown A.J."/>
            <person name="Brunke S."/>
            <person name="Costanzo M.C."/>
            <person name="Fitzpatrick D.A."/>
            <person name="de Groot P.W."/>
            <person name="Harris D."/>
            <person name="Hoyer L.L."/>
            <person name="Hube B."/>
            <person name="Klis F.M."/>
            <person name="Kodira C."/>
            <person name="Lennard N."/>
            <person name="Logue M.E."/>
            <person name="Martin R."/>
            <person name="Neiman A.M."/>
            <person name="Nikolaou E."/>
            <person name="Quail M.A."/>
            <person name="Quinn J."/>
            <person name="Santos M.C."/>
            <person name="Schmitzberger F.F."/>
            <person name="Sherlock G."/>
            <person name="Shah P."/>
            <person name="Silverstein K.A."/>
            <person name="Skrzypek M.S."/>
            <person name="Soll D."/>
            <person name="Staggs R."/>
            <person name="Stansfield I."/>
            <person name="Stumpf M.P."/>
            <person name="Sudbery P.E."/>
            <person name="Srikantha T."/>
            <person name="Zeng Q."/>
            <person name="Berman J."/>
            <person name="Berriman M."/>
            <person name="Heitman J."/>
            <person name="Gow N.A."/>
            <person name="Lorenz M.C."/>
            <person name="Birren B.W."/>
            <person name="Kellis M."/>
            <person name="Cuomo C.A."/>
        </authorList>
    </citation>
    <scope>NUCLEOTIDE SEQUENCE [LARGE SCALE GENOMIC DNA]</scope>
    <source>
        <strain evidence="10 11">WO-1</strain>
    </source>
</reference>
<feature type="transmembrane region" description="Helical" evidence="9">
    <location>
        <begin position="32"/>
        <end position="54"/>
    </location>
</feature>
<evidence type="ECO:0000256" key="2">
    <source>
        <dbReference type="ARBA" id="ARBA00022448"/>
    </source>
</evidence>
<dbReference type="VEuPathDB" id="FungiDB:CAWG_04096"/>
<sequence length="282" mass="30949">MGSPIIMLIKLLLDPDVSKKVILQMAWSQVKAIGIGKVIAALLSALTVGVSSFIRVPQIRKLLINSEHDRIAVANGLSLTSLSLDTLNSLIHVTFNSQNRIPFIQYGESLLLGIQNAIIILLVKFYRGQETAGVGKWQGLNCDDKFAAIRGAVTKPLVIMIASAIFFNKLAPSSLISALEILNIPISIVAKFPQIKTNYELKTAKHLSDTVLRANVVGSLIRVYISFTDYSTKKQRNKNTVDETILLAGYSTSLILNSILLGQSIVYDKLGEKKVEDEKKNE</sequence>
<dbReference type="InterPro" id="IPR016817">
    <property type="entry name" value="MannP-dilichol_defect-1"/>
</dbReference>
<accession>C4YJS6</accession>
<dbReference type="OMA" id="WAERLFT"/>
<dbReference type="Proteomes" id="UP000001429">
    <property type="component" value="Chromosome 2"/>
</dbReference>
<comment type="similarity">
    <text evidence="7">Belongs to the MPDU1 (TC 2.A.43.3) family.</text>
</comment>
<evidence type="ECO:0000313" key="10">
    <source>
        <dbReference type="EMBL" id="EEQ45760.1"/>
    </source>
</evidence>
<evidence type="ECO:0000256" key="4">
    <source>
        <dbReference type="ARBA" id="ARBA00022737"/>
    </source>
</evidence>
<dbReference type="HOGENOM" id="CLU_1016031_0_0_1"/>
<evidence type="ECO:0000256" key="8">
    <source>
        <dbReference type="PIRNR" id="PIRNR023381"/>
    </source>
</evidence>
<protein>
    <recommendedName>
        <fullName evidence="8">Solute carrier family 66 member 3</fullName>
    </recommendedName>
</protein>
<gene>
    <name evidence="10" type="ORF">CAWG_04096</name>
</gene>
<evidence type="ECO:0000256" key="6">
    <source>
        <dbReference type="ARBA" id="ARBA00023136"/>
    </source>
</evidence>
<proteinExistence type="inferred from homology"/>
<keyword evidence="6 8" id="KW-0472">Membrane</keyword>
<keyword evidence="4" id="KW-0677">Repeat</keyword>
<comment type="subcellular location">
    <subcellularLocation>
        <location evidence="1 8">Membrane</location>
        <topology evidence="1 8">Multi-pass membrane protein</topology>
    </subcellularLocation>
</comment>
<dbReference type="PANTHER" id="PTHR12226">
    <property type="entry name" value="MANNOSE-P-DOLICHOL UTILIZATION DEFECT 1 LEC35 -RELATED"/>
    <property type="match status" value="1"/>
</dbReference>
<dbReference type="PIRSF" id="PIRSF023381">
    <property type="entry name" value="MannP-dilichol_defect-1p"/>
    <property type="match status" value="1"/>
</dbReference>
<dbReference type="GO" id="GO:0016020">
    <property type="term" value="C:membrane"/>
    <property type="evidence" value="ECO:0007669"/>
    <property type="project" value="UniProtKB-SubCell"/>
</dbReference>
<dbReference type="PaxDb" id="5476-C4YJS6"/>
<dbReference type="AlphaFoldDB" id="C4YJS6"/>
<dbReference type="OrthoDB" id="271506at2759"/>
<dbReference type="Pfam" id="PF04193">
    <property type="entry name" value="PQ-loop"/>
    <property type="match status" value="1"/>
</dbReference>
<organism evidence="10 11">
    <name type="scientific">Candida albicans (strain WO-1)</name>
    <name type="common">Yeast</name>
    <dbReference type="NCBI Taxonomy" id="294748"/>
    <lineage>
        <taxon>Eukaryota</taxon>
        <taxon>Fungi</taxon>
        <taxon>Dikarya</taxon>
        <taxon>Ascomycota</taxon>
        <taxon>Saccharomycotina</taxon>
        <taxon>Pichiomycetes</taxon>
        <taxon>Debaryomycetaceae</taxon>
        <taxon>Candida/Lodderomyces clade</taxon>
        <taxon>Candida</taxon>
    </lineage>
</organism>
<dbReference type="PANTHER" id="PTHR12226:SF2">
    <property type="entry name" value="MANNOSE-P-DOLICHOL UTILIZATION DEFECT 1 PROTEIN"/>
    <property type="match status" value="1"/>
</dbReference>
<dbReference type="InterPro" id="IPR006603">
    <property type="entry name" value="PQ-loop_rpt"/>
</dbReference>